<reference evidence="1 3" key="1">
    <citation type="submission" date="2017-11" db="EMBL/GenBank/DDBJ databases">
        <authorList>
            <person name="Han C.G."/>
        </authorList>
    </citation>
    <scope>NUCLEOTIDE SEQUENCE [LARGE SCALE GENOMIC DNA]</scope>
    <source>
        <strain evidence="1 3">HCNT1</strain>
    </source>
</reference>
<reference evidence="1 3" key="2">
    <citation type="submission" date="2017-12" db="EMBL/GenBank/DDBJ databases">
        <title>Genome sequence of Rhizobium sullae HCNT1 isolated from Sulla coronaria nodules and featuring peculiar denitrification phenotypes.</title>
        <authorList>
            <person name="De Diego-Diaz B."/>
            <person name="Treu L."/>
            <person name="Campanaro S."/>
            <person name="Da Silva Duarte V."/>
            <person name="Basaglia M."/>
            <person name="Favaro L."/>
            <person name="Casella S."/>
            <person name="Squartini A."/>
        </authorList>
    </citation>
    <scope>NUCLEOTIDE SEQUENCE [LARGE SCALE GENOMIC DNA]</scope>
    <source>
        <strain evidence="1 3">HCNT1</strain>
    </source>
</reference>
<accession>A0A2N0D5X4</accession>
<keyword evidence="4" id="KW-1185">Reference proteome</keyword>
<evidence type="ECO:0000313" key="2">
    <source>
        <dbReference type="EMBL" id="UWU13138.1"/>
    </source>
</evidence>
<dbReference type="OrthoDB" id="8382733at2"/>
<protein>
    <submittedName>
        <fullName evidence="1">Uncharacterized protein</fullName>
    </submittedName>
</protein>
<dbReference type="AlphaFoldDB" id="A0A2N0D5X4"/>
<dbReference type="RefSeq" id="WP_051336564.1">
    <property type="nucleotide sequence ID" value="NZ_CP104143.1"/>
</dbReference>
<name>A0A2N0D5X4_RHISU</name>
<dbReference type="Proteomes" id="UP001060123">
    <property type="component" value="Chromosome"/>
</dbReference>
<dbReference type="Proteomes" id="UP000232164">
    <property type="component" value="Unassembled WGS sequence"/>
</dbReference>
<evidence type="ECO:0000313" key="3">
    <source>
        <dbReference type="Proteomes" id="UP000232164"/>
    </source>
</evidence>
<evidence type="ECO:0000313" key="4">
    <source>
        <dbReference type="Proteomes" id="UP001060123"/>
    </source>
</evidence>
<evidence type="ECO:0000313" key="1">
    <source>
        <dbReference type="EMBL" id="PKA41501.1"/>
    </source>
</evidence>
<sequence>MIPQWQVFLNRVHPPGAVASFSAAAFELAIAINLRLALRLIKPTAECLARVDEVYECAKAYGELREAGSAFTVNAERKLAEALKLLTAEMRACDPERRADDILVGPTLREKPADSLSQI</sequence>
<gene>
    <name evidence="1" type="ORF">CWR43_22035</name>
    <name evidence="2" type="ORF">N2599_13335</name>
</gene>
<dbReference type="EMBL" id="PIQN01000017">
    <property type="protein sequence ID" value="PKA41501.1"/>
    <property type="molecule type" value="Genomic_DNA"/>
</dbReference>
<reference evidence="2" key="3">
    <citation type="submission" date="2022-09" db="EMBL/GenBank/DDBJ databases">
        <title>Australian commercial rhizobial inoculants.</title>
        <authorList>
            <person name="Kohlmeier M.G."/>
            <person name="O'Hara G.W."/>
            <person name="Colombi E."/>
            <person name="Ramsay J.P."/>
            <person name="Terpolilli J."/>
        </authorList>
    </citation>
    <scope>NUCLEOTIDE SEQUENCE</scope>
    <source>
        <strain evidence="2">WSM1592</strain>
    </source>
</reference>
<organism evidence="1 3">
    <name type="scientific">Rhizobium sullae</name>
    <name type="common">Rhizobium hedysari</name>
    <dbReference type="NCBI Taxonomy" id="50338"/>
    <lineage>
        <taxon>Bacteria</taxon>
        <taxon>Pseudomonadati</taxon>
        <taxon>Pseudomonadota</taxon>
        <taxon>Alphaproteobacteria</taxon>
        <taxon>Hyphomicrobiales</taxon>
        <taxon>Rhizobiaceae</taxon>
        <taxon>Rhizobium/Agrobacterium group</taxon>
        <taxon>Rhizobium</taxon>
    </lineage>
</organism>
<proteinExistence type="predicted"/>
<dbReference type="EMBL" id="CP104143">
    <property type="protein sequence ID" value="UWU13138.1"/>
    <property type="molecule type" value="Genomic_DNA"/>
</dbReference>